<evidence type="ECO:0000313" key="1">
    <source>
        <dbReference type="EMBL" id="MBO1868396.1"/>
    </source>
</evidence>
<gene>
    <name evidence="2" type="ORF">J4G43_046960</name>
    <name evidence="1" type="ORF">J4G43_48670</name>
</gene>
<dbReference type="AlphaFoldDB" id="A0A939MEE9"/>
<evidence type="ECO:0000313" key="2">
    <source>
        <dbReference type="EMBL" id="UEM11909.1"/>
    </source>
</evidence>
<dbReference type="EMBL" id="CP086136">
    <property type="protein sequence ID" value="UEM11909.1"/>
    <property type="molecule type" value="Genomic_DNA"/>
</dbReference>
<proteinExistence type="predicted"/>
<name>A0A939MEE9_9BRAD</name>
<dbReference type="Proteomes" id="UP000664702">
    <property type="component" value="Chromosome"/>
</dbReference>
<reference evidence="1" key="1">
    <citation type="submission" date="2021-03" db="EMBL/GenBank/DDBJ databases">
        <title>Whole Genome Sequence of Bradyrhizobium sp. Strain 144S4.</title>
        <authorList>
            <person name="Bromfield E.S.P."/>
            <person name="Cloutier S."/>
        </authorList>
    </citation>
    <scope>NUCLEOTIDE SEQUENCE [LARGE SCALE GENOMIC DNA]</scope>
    <source>
        <strain evidence="1">144S4</strain>
    </source>
</reference>
<dbReference type="EMBL" id="JAGEMI010000001">
    <property type="protein sequence ID" value="MBO1868396.1"/>
    <property type="molecule type" value="Genomic_DNA"/>
</dbReference>
<reference evidence="2 3" key="2">
    <citation type="journal article" date="2022" name="Int. J. Syst. Evol. Microbiol.">
        <title>Strains of Bradyrhizobium barranii sp. nov. associated with legumes native to Canada are symbionts of soybeans and belong to different subspecies (subsp. barranii subsp. nov. and subsp. apii subsp. nov.) and symbiovars (sv. glycinearum and sv. septentrionale).</title>
        <authorList>
            <person name="Bromfield E.S.P."/>
            <person name="Cloutier S."/>
            <person name="Wasai-Hara S."/>
            <person name="Minamisawa K."/>
        </authorList>
    </citation>
    <scope>NUCLEOTIDE SEQUENCE [LARGE SCALE GENOMIC DNA]</scope>
    <source>
        <strain evidence="2 3">144S4</strain>
    </source>
</reference>
<protein>
    <submittedName>
        <fullName evidence="1">Uncharacterized protein</fullName>
    </submittedName>
</protein>
<dbReference type="KEGG" id="bban:J4G43_046960"/>
<evidence type="ECO:0000313" key="3">
    <source>
        <dbReference type="Proteomes" id="UP000664702"/>
    </source>
</evidence>
<sequence>MTFRVVNLTTGEILAELHRADHAVQLADTLAAEQRYEAQFAVVQLVTVYETPIRGKTP</sequence>
<organism evidence="1">
    <name type="scientific">Bradyrhizobium barranii subsp. barranii</name>
    <dbReference type="NCBI Taxonomy" id="2823807"/>
    <lineage>
        <taxon>Bacteria</taxon>
        <taxon>Pseudomonadati</taxon>
        <taxon>Pseudomonadota</taxon>
        <taxon>Alphaproteobacteria</taxon>
        <taxon>Hyphomicrobiales</taxon>
        <taxon>Nitrobacteraceae</taxon>
        <taxon>Bradyrhizobium</taxon>
        <taxon>Bradyrhizobium barranii</taxon>
    </lineage>
</organism>
<dbReference type="RefSeq" id="WP_208088875.1">
    <property type="nucleotide sequence ID" value="NZ_CP086136.1"/>
</dbReference>
<accession>A0A939MEE9</accession>